<organism evidence="1 2">
    <name type="scientific">Laccaria amethystina LaAM-08-1</name>
    <dbReference type="NCBI Taxonomy" id="1095629"/>
    <lineage>
        <taxon>Eukaryota</taxon>
        <taxon>Fungi</taxon>
        <taxon>Dikarya</taxon>
        <taxon>Basidiomycota</taxon>
        <taxon>Agaricomycotina</taxon>
        <taxon>Agaricomycetes</taxon>
        <taxon>Agaricomycetidae</taxon>
        <taxon>Agaricales</taxon>
        <taxon>Agaricineae</taxon>
        <taxon>Hydnangiaceae</taxon>
        <taxon>Laccaria</taxon>
    </lineage>
</organism>
<dbReference type="Proteomes" id="UP000054477">
    <property type="component" value="Unassembled WGS sequence"/>
</dbReference>
<evidence type="ECO:0000313" key="1">
    <source>
        <dbReference type="EMBL" id="KIJ97872.1"/>
    </source>
</evidence>
<accession>A0A0C9XPD8</accession>
<name>A0A0C9XPD8_9AGAR</name>
<dbReference type="EMBL" id="KN838682">
    <property type="protein sequence ID" value="KIJ97872.1"/>
    <property type="molecule type" value="Genomic_DNA"/>
</dbReference>
<dbReference type="OrthoDB" id="10575861at2759"/>
<protein>
    <submittedName>
        <fullName evidence="1">Uncharacterized protein</fullName>
    </submittedName>
</protein>
<evidence type="ECO:0000313" key="2">
    <source>
        <dbReference type="Proteomes" id="UP000054477"/>
    </source>
</evidence>
<reference evidence="1 2" key="1">
    <citation type="submission" date="2014-04" db="EMBL/GenBank/DDBJ databases">
        <authorList>
            <consortium name="DOE Joint Genome Institute"/>
            <person name="Kuo A."/>
            <person name="Kohler A."/>
            <person name="Nagy L.G."/>
            <person name="Floudas D."/>
            <person name="Copeland A."/>
            <person name="Barry K.W."/>
            <person name="Cichocki N."/>
            <person name="Veneault-Fourrey C."/>
            <person name="LaButti K."/>
            <person name="Lindquist E.A."/>
            <person name="Lipzen A."/>
            <person name="Lundell T."/>
            <person name="Morin E."/>
            <person name="Murat C."/>
            <person name="Sun H."/>
            <person name="Tunlid A."/>
            <person name="Henrissat B."/>
            <person name="Grigoriev I.V."/>
            <person name="Hibbett D.S."/>
            <person name="Martin F."/>
            <person name="Nordberg H.P."/>
            <person name="Cantor M.N."/>
            <person name="Hua S.X."/>
        </authorList>
    </citation>
    <scope>NUCLEOTIDE SEQUENCE [LARGE SCALE GENOMIC DNA]</scope>
    <source>
        <strain evidence="1 2">LaAM-08-1</strain>
    </source>
</reference>
<reference evidence="2" key="2">
    <citation type="submission" date="2015-01" db="EMBL/GenBank/DDBJ databases">
        <title>Evolutionary Origins and Diversification of the Mycorrhizal Mutualists.</title>
        <authorList>
            <consortium name="DOE Joint Genome Institute"/>
            <consortium name="Mycorrhizal Genomics Consortium"/>
            <person name="Kohler A."/>
            <person name="Kuo A."/>
            <person name="Nagy L.G."/>
            <person name="Floudas D."/>
            <person name="Copeland A."/>
            <person name="Barry K.W."/>
            <person name="Cichocki N."/>
            <person name="Veneault-Fourrey C."/>
            <person name="LaButti K."/>
            <person name="Lindquist E.A."/>
            <person name="Lipzen A."/>
            <person name="Lundell T."/>
            <person name="Morin E."/>
            <person name="Murat C."/>
            <person name="Riley R."/>
            <person name="Ohm R."/>
            <person name="Sun H."/>
            <person name="Tunlid A."/>
            <person name="Henrissat B."/>
            <person name="Grigoriev I.V."/>
            <person name="Hibbett D.S."/>
            <person name="Martin F."/>
        </authorList>
    </citation>
    <scope>NUCLEOTIDE SEQUENCE [LARGE SCALE GENOMIC DNA]</scope>
    <source>
        <strain evidence="2">LaAM-08-1</strain>
    </source>
</reference>
<dbReference type="AlphaFoldDB" id="A0A0C9XPD8"/>
<keyword evidence="2" id="KW-1185">Reference proteome</keyword>
<gene>
    <name evidence="1" type="ORF">K443DRAFT_104958</name>
</gene>
<sequence>MYFPTGKRCHLRSTCPAEVIWQFINQSWLWMSAYCIGLTGEAAHISSSTNSFFPLAQVKKAAKRDESGKSEKPRC</sequence>
<proteinExistence type="predicted"/>
<dbReference type="HOGENOM" id="CLU_2671428_0_0_1"/>